<proteinExistence type="predicted"/>
<name>C3U5A6_SAFV</name>
<feature type="transmembrane region" description="Helical" evidence="1">
    <location>
        <begin position="12"/>
        <end position="31"/>
    </location>
</feature>
<evidence type="ECO:0000256" key="1">
    <source>
        <dbReference type="SAM" id="Phobius"/>
    </source>
</evidence>
<gene>
    <name evidence="2" type="primary">L*</name>
</gene>
<keyword evidence="1" id="KW-0472">Membrane</keyword>
<protein>
    <submittedName>
        <fullName evidence="2">L* protein</fullName>
    </submittedName>
</protein>
<organismHost>
    <name type="scientific">Homo sapiens</name>
    <name type="common">Human</name>
    <dbReference type="NCBI Taxonomy" id="9606"/>
</organismHost>
<accession>C3U5A6</accession>
<reference evidence="2" key="1">
    <citation type="journal article" date="2009" name="J. Virol.">
        <title>Cardioviruses are genetically diverse and cause common enteric infections in South Asian children.</title>
        <authorList>
            <person name="Blinkova O."/>
            <person name="Kapoor A."/>
            <person name="Victoria J."/>
            <person name="Jones M."/>
            <person name="Wolfe N."/>
            <person name="Naeem A."/>
            <person name="Shaukat S."/>
            <person name="Sharif S."/>
            <person name="Alam M.M."/>
            <person name="Angez M."/>
            <person name="Zaidi S."/>
            <person name="Delwart E.L."/>
        </authorList>
    </citation>
    <scope>NUCLEOTIDE SEQUENCE</scope>
    <source>
        <strain evidence="2">Pak5152</strain>
    </source>
</reference>
<sequence length="41" mass="4586">MAIWRANTDTRFCALFALLSMSLQTDLLLFYSTTNGTPLTS</sequence>
<evidence type="ECO:0000313" key="2">
    <source>
        <dbReference type="EMBL" id="ACO92356.1"/>
    </source>
</evidence>
<organism evidence="2">
    <name type="scientific">Saffold virus</name>
    <name type="common">SafV</name>
    <name type="synonym">Human TMEV-like virus-Saffold</name>
    <dbReference type="NCBI Taxonomy" id="434309"/>
    <lineage>
        <taxon>Viruses</taxon>
        <taxon>Riboviria</taxon>
        <taxon>Orthornavirae</taxon>
        <taxon>Pisuviricota</taxon>
        <taxon>Pisoniviricetes</taxon>
        <taxon>Picornavirales</taxon>
        <taxon>Picornaviridae</taxon>
        <taxon>Caphthovirinae</taxon>
        <taxon>Cardiovirus</taxon>
        <taxon>Cardiovirus theileri</taxon>
        <taxon>Cardiovirus B</taxon>
    </lineage>
</organism>
<dbReference type="EMBL" id="FJ463616">
    <property type="protein sequence ID" value="ACO92356.1"/>
    <property type="molecule type" value="Genomic_RNA"/>
</dbReference>
<keyword evidence="1" id="KW-0812">Transmembrane</keyword>
<keyword evidence="1" id="KW-1133">Transmembrane helix</keyword>